<accession>A0AAV1IHG0</accession>
<evidence type="ECO:0000313" key="2">
    <source>
        <dbReference type="EMBL" id="CAK0785637.1"/>
    </source>
</evidence>
<dbReference type="AlphaFoldDB" id="A0AAV1IHG0"/>
<dbReference type="InterPro" id="IPR027417">
    <property type="entry name" value="P-loop_NTPase"/>
</dbReference>
<keyword evidence="3" id="KW-1185">Reference proteome</keyword>
<dbReference type="Proteomes" id="UP001314263">
    <property type="component" value="Unassembled WGS sequence"/>
</dbReference>
<sequence length="236" mass="25537">MDGKSAQLSPVQQFYVAVGSPEVKLTTLVDLLLALQANGPFGCAVICSSRDALDSLVSWLTPIQHTAVRCLHSDLSDDARTSMLQMYAKDLDHALRYQPQEREGSQAEDSEAKKQTRDASAGAEDSNGNAALTIGHSSTAERALAHVLVSTDAGLRVAESTGLPASLALIVHFDLPQRKEVYLKRMGLFARRSPLKFTVFFVTAGEVAAFRMVESFSSGSIDVMPVHISDIFPSQR</sequence>
<evidence type="ECO:0000256" key="1">
    <source>
        <dbReference type="SAM" id="MobiDB-lite"/>
    </source>
</evidence>
<comment type="caution">
    <text evidence="2">The sequence shown here is derived from an EMBL/GenBank/DDBJ whole genome shotgun (WGS) entry which is preliminary data.</text>
</comment>
<evidence type="ECO:0000313" key="3">
    <source>
        <dbReference type="Proteomes" id="UP001314263"/>
    </source>
</evidence>
<reference evidence="2 3" key="1">
    <citation type="submission" date="2023-10" db="EMBL/GenBank/DDBJ databases">
        <authorList>
            <person name="Maclean D."/>
            <person name="Macfadyen A."/>
        </authorList>
    </citation>
    <scope>NUCLEOTIDE SEQUENCE [LARGE SCALE GENOMIC DNA]</scope>
</reference>
<gene>
    <name evidence="2" type="ORF">CVIRNUC_008848</name>
</gene>
<dbReference type="Gene3D" id="3.40.50.300">
    <property type="entry name" value="P-loop containing nucleotide triphosphate hydrolases"/>
    <property type="match status" value="1"/>
</dbReference>
<protein>
    <submittedName>
        <fullName evidence="2">Uncharacterized protein</fullName>
    </submittedName>
</protein>
<proteinExistence type="predicted"/>
<dbReference type="SUPFAM" id="SSF52540">
    <property type="entry name" value="P-loop containing nucleoside triphosphate hydrolases"/>
    <property type="match status" value="1"/>
</dbReference>
<feature type="compositionally biased region" description="Basic and acidic residues" evidence="1">
    <location>
        <begin position="100"/>
        <end position="117"/>
    </location>
</feature>
<dbReference type="EMBL" id="CAUYUE010000013">
    <property type="protein sequence ID" value="CAK0785637.1"/>
    <property type="molecule type" value="Genomic_DNA"/>
</dbReference>
<organism evidence="2 3">
    <name type="scientific">Coccomyxa viridis</name>
    <dbReference type="NCBI Taxonomy" id="1274662"/>
    <lineage>
        <taxon>Eukaryota</taxon>
        <taxon>Viridiplantae</taxon>
        <taxon>Chlorophyta</taxon>
        <taxon>core chlorophytes</taxon>
        <taxon>Trebouxiophyceae</taxon>
        <taxon>Trebouxiophyceae incertae sedis</taxon>
        <taxon>Coccomyxaceae</taxon>
        <taxon>Coccomyxa</taxon>
    </lineage>
</organism>
<feature type="region of interest" description="Disordered" evidence="1">
    <location>
        <begin position="100"/>
        <end position="131"/>
    </location>
</feature>
<name>A0AAV1IHG0_9CHLO</name>